<dbReference type="OrthoDB" id="7411211at2759"/>
<keyword evidence="2" id="KW-1185">Reference proteome</keyword>
<reference evidence="1 2" key="1">
    <citation type="journal article" date="2019" name="Commun. Biol.">
        <title>The bagworm genome reveals a unique fibroin gene that provides high tensile strength.</title>
        <authorList>
            <person name="Kono N."/>
            <person name="Nakamura H."/>
            <person name="Ohtoshi R."/>
            <person name="Tomita M."/>
            <person name="Numata K."/>
            <person name="Arakawa K."/>
        </authorList>
    </citation>
    <scope>NUCLEOTIDE SEQUENCE [LARGE SCALE GENOMIC DNA]</scope>
</reference>
<dbReference type="Proteomes" id="UP000299102">
    <property type="component" value="Unassembled WGS sequence"/>
</dbReference>
<proteinExistence type="predicted"/>
<dbReference type="AlphaFoldDB" id="A0A4C1V066"/>
<protein>
    <submittedName>
        <fullName evidence="1">Uncharacterized protein</fullName>
    </submittedName>
</protein>
<sequence length="73" mass="7918">MDGPVPGPAAMELVARDVQHARLSHLPQRPPVHLSFQDLSYGVPDGGKGDYTLMYLRIVCKPSLNGFLGVMSL</sequence>
<name>A0A4C1V066_EUMVA</name>
<gene>
    <name evidence="1" type="ORF">EVAR_84103_1</name>
</gene>
<evidence type="ECO:0000313" key="2">
    <source>
        <dbReference type="Proteomes" id="UP000299102"/>
    </source>
</evidence>
<accession>A0A4C1V066</accession>
<evidence type="ECO:0000313" key="1">
    <source>
        <dbReference type="EMBL" id="GBP31657.1"/>
    </source>
</evidence>
<dbReference type="EMBL" id="BGZK01000249">
    <property type="protein sequence ID" value="GBP31657.1"/>
    <property type="molecule type" value="Genomic_DNA"/>
</dbReference>
<comment type="caution">
    <text evidence="1">The sequence shown here is derived from an EMBL/GenBank/DDBJ whole genome shotgun (WGS) entry which is preliminary data.</text>
</comment>
<organism evidence="1 2">
    <name type="scientific">Eumeta variegata</name>
    <name type="common">Bagworm moth</name>
    <name type="synonym">Eumeta japonica</name>
    <dbReference type="NCBI Taxonomy" id="151549"/>
    <lineage>
        <taxon>Eukaryota</taxon>
        <taxon>Metazoa</taxon>
        <taxon>Ecdysozoa</taxon>
        <taxon>Arthropoda</taxon>
        <taxon>Hexapoda</taxon>
        <taxon>Insecta</taxon>
        <taxon>Pterygota</taxon>
        <taxon>Neoptera</taxon>
        <taxon>Endopterygota</taxon>
        <taxon>Lepidoptera</taxon>
        <taxon>Glossata</taxon>
        <taxon>Ditrysia</taxon>
        <taxon>Tineoidea</taxon>
        <taxon>Psychidae</taxon>
        <taxon>Oiketicinae</taxon>
        <taxon>Eumeta</taxon>
    </lineage>
</organism>